<evidence type="ECO:0000256" key="6">
    <source>
        <dbReference type="SAM" id="Phobius"/>
    </source>
</evidence>
<evidence type="ECO:0000256" key="5">
    <source>
        <dbReference type="ARBA" id="ARBA00023136"/>
    </source>
</evidence>
<dbReference type="EMBL" id="LGGD01000018">
    <property type="protein sequence ID" value="KUK63527.1"/>
    <property type="molecule type" value="Genomic_DNA"/>
</dbReference>
<dbReference type="InterPro" id="IPR050189">
    <property type="entry name" value="MFS_Efflux_Transporters"/>
</dbReference>
<feature type="transmembrane region" description="Helical" evidence="6">
    <location>
        <begin position="274"/>
        <end position="291"/>
    </location>
</feature>
<evidence type="ECO:0000256" key="2">
    <source>
        <dbReference type="ARBA" id="ARBA00022475"/>
    </source>
</evidence>
<reference evidence="9" key="1">
    <citation type="journal article" date="2015" name="MBio">
        <title>Genome-Resolved Metagenomic Analysis Reveals Roles for Candidate Phyla and Other Microbial Community Members in Biogeochemical Transformations in Oil Reservoirs.</title>
        <authorList>
            <person name="Hu P."/>
            <person name="Tom L."/>
            <person name="Singh A."/>
            <person name="Thomas B.C."/>
            <person name="Baker B.J."/>
            <person name="Piceno Y.M."/>
            <person name="Andersen G.L."/>
            <person name="Banfield J.F."/>
        </authorList>
    </citation>
    <scope>NUCLEOTIDE SEQUENCE [LARGE SCALE GENOMIC DNA]</scope>
</reference>
<comment type="caution">
    <text evidence="8">The sequence shown here is derived from an EMBL/GenBank/DDBJ whole genome shotgun (WGS) entry which is preliminary data.</text>
</comment>
<dbReference type="SUPFAM" id="SSF103473">
    <property type="entry name" value="MFS general substrate transporter"/>
    <property type="match status" value="1"/>
</dbReference>
<comment type="subcellular location">
    <subcellularLocation>
        <location evidence="1">Cell membrane</location>
        <topology evidence="1">Multi-pass membrane protein</topology>
    </subcellularLocation>
</comment>
<feature type="domain" description="Major facilitator superfamily (MFS) profile" evidence="7">
    <location>
        <begin position="1"/>
        <end position="355"/>
    </location>
</feature>
<dbReference type="InterPro" id="IPR036259">
    <property type="entry name" value="MFS_trans_sf"/>
</dbReference>
<evidence type="ECO:0000313" key="8">
    <source>
        <dbReference type="EMBL" id="KUK63527.1"/>
    </source>
</evidence>
<dbReference type="PATRIC" id="fig|2198.4.peg.443"/>
<dbReference type="InterPro" id="IPR011701">
    <property type="entry name" value="MFS"/>
</dbReference>
<dbReference type="GO" id="GO:0022857">
    <property type="term" value="F:transmembrane transporter activity"/>
    <property type="evidence" value="ECO:0007669"/>
    <property type="project" value="InterPro"/>
</dbReference>
<feature type="transmembrane region" description="Helical" evidence="6">
    <location>
        <begin position="251"/>
        <end position="268"/>
    </location>
</feature>
<feature type="transmembrane region" description="Helical" evidence="6">
    <location>
        <begin position="32"/>
        <end position="53"/>
    </location>
</feature>
<accession>A0A101GS42</accession>
<feature type="transmembrane region" description="Helical" evidence="6">
    <location>
        <begin position="90"/>
        <end position="111"/>
    </location>
</feature>
<evidence type="ECO:0000313" key="9">
    <source>
        <dbReference type="Proteomes" id="UP000054323"/>
    </source>
</evidence>
<feature type="transmembrane region" description="Helical" evidence="6">
    <location>
        <begin position="190"/>
        <end position="214"/>
    </location>
</feature>
<proteinExistence type="predicted"/>
<dbReference type="Proteomes" id="UP000054323">
    <property type="component" value="Unassembled WGS sequence"/>
</dbReference>
<name>A0A101GS42_9EURY</name>
<evidence type="ECO:0000256" key="3">
    <source>
        <dbReference type="ARBA" id="ARBA00022692"/>
    </source>
</evidence>
<protein>
    <submittedName>
        <fullName evidence="8">Major facilitator transporter</fullName>
    </submittedName>
</protein>
<dbReference type="GO" id="GO:0005886">
    <property type="term" value="C:plasma membrane"/>
    <property type="evidence" value="ECO:0007669"/>
    <property type="project" value="UniProtKB-SubCell"/>
</dbReference>
<feature type="transmembrane region" description="Helical" evidence="6">
    <location>
        <begin position="7"/>
        <end position="26"/>
    </location>
</feature>
<dbReference type="Gene3D" id="1.20.1250.20">
    <property type="entry name" value="MFS general substrate transporter like domains"/>
    <property type="match status" value="1"/>
</dbReference>
<organism evidence="8 9">
    <name type="scientific">Methanoculleus marisnigri</name>
    <dbReference type="NCBI Taxonomy" id="2198"/>
    <lineage>
        <taxon>Archaea</taxon>
        <taxon>Methanobacteriati</taxon>
        <taxon>Methanobacteriota</taxon>
        <taxon>Stenosarchaea group</taxon>
        <taxon>Methanomicrobia</taxon>
        <taxon>Methanomicrobiales</taxon>
        <taxon>Methanomicrobiaceae</taxon>
        <taxon>Methanoculleus</taxon>
    </lineage>
</organism>
<feature type="transmembrane region" description="Helical" evidence="6">
    <location>
        <begin position="123"/>
        <end position="142"/>
    </location>
</feature>
<dbReference type="AlphaFoldDB" id="A0A101GS42"/>
<feature type="transmembrane region" description="Helical" evidence="6">
    <location>
        <begin position="65"/>
        <end position="84"/>
    </location>
</feature>
<feature type="transmembrane region" description="Helical" evidence="6">
    <location>
        <begin position="303"/>
        <end position="322"/>
    </location>
</feature>
<dbReference type="Pfam" id="PF07690">
    <property type="entry name" value="MFS_1"/>
    <property type="match status" value="1"/>
</dbReference>
<feature type="transmembrane region" description="Helical" evidence="6">
    <location>
        <begin position="328"/>
        <end position="347"/>
    </location>
</feature>
<evidence type="ECO:0000256" key="4">
    <source>
        <dbReference type="ARBA" id="ARBA00022989"/>
    </source>
</evidence>
<evidence type="ECO:0000259" key="7">
    <source>
        <dbReference type="PROSITE" id="PS50850"/>
    </source>
</evidence>
<dbReference type="PANTHER" id="PTHR43124:SF9">
    <property type="entry name" value="SUGAR TRANSPORT FAMILY PROTEIN"/>
    <property type="match status" value="1"/>
</dbReference>
<feature type="transmembrane region" description="Helical" evidence="6">
    <location>
        <begin position="148"/>
        <end position="170"/>
    </location>
</feature>
<evidence type="ECO:0000256" key="1">
    <source>
        <dbReference type="ARBA" id="ARBA00004651"/>
    </source>
</evidence>
<keyword evidence="2" id="KW-1003">Cell membrane</keyword>
<dbReference type="PANTHER" id="PTHR43124">
    <property type="entry name" value="PURINE EFFLUX PUMP PBUE"/>
    <property type="match status" value="1"/>
</dbReference>
<keyword evidence="4 6" id="KW-1133">Transmembrane helix</keyword>
<feature type="transmembrane region" description="Helical" evidence="6">
    <location>
        <begin position="220"/>
        <end position="239"/>
    </location>
</feature>
<keyword evidence="3 6" id="KW-0812">Transmembrane</keyword>
<dbReference type="InterPro" id="IPR020846">
    <property type="entry name" value="MFS_dom"/>
</dbReference>
<sequence>MLRNLPILFGIFVVMALSNTVVPVLPNFAEGAALQGAVYAAYFLGTFVAVLPAGIASDRIGRVPLIRAGLLLTLVSGVLILLFPSGLPLLVFRGVEGIGAGLFFSAALAWANSHPSSGQISGYVMAALNLGLVVGLLATGWLDAALDSHLAGIALFTVLAVPALGMSFAIRESERGEFARADLPAIVRNYFWLFVAAVVLVGMTGAVAAIYPGYTGNDPSLLALQLATINLATVVALIVAPRFALRPVPTIRVSSLLMAGAVVAGYFTPYAFPVIGALAGVIIVAALAFLAETRIQQGVMTGLFNTATYAGFTLLPALAGLVAGELGFLAAFLLLAGMAAAVAIPIGRCRCEYRG</sequence>
<dbReference type="PROSITE" id="PS50850">
    <property type="entry name" value="MFS"/>
    <property type="match status" value="1"/>
</dbReference>
<keyword evidence="5 6" id="KW-0472">Membrane</keyword>
<gene>
    <name evidence="8" type="ORF">XD82_0269</name>
</gene>